<dbReference type="Proteomes" id="UP000075766">
    <property type="component" value="Unassembled WGS sequence"/>
</dbReference>
<gene>
    <name evidence="2" type="ORF">AY586_01710</name>
</gene>
<dbReference type="Pfam" id="PF10040">
    <property type="entry name" value="CRISPR_Cas6"/>
    <property type="match status" value="1"/>
</dbReference>
<dbReference type="RefSeq" id="WP_062274387.1">
    <property type="nucleotide sequence ID" value="NZ_LSYU01000044.1"/>
</dbReference>
<evidence type="ECO:0000313" key="2">
    <source>
        <dbReference type="EMBL" id="KXX64823.1"/>
    </source>
</evidence>
<protein>
    <recommendedName>
        <fullName evidence="1">CRISPR-associated protein Cas6 C-terminal domain-containing protein</fullName>
    </recommendedName>
</protein>
<dbReference type="EMBL" id="LSYU01000044">
    <property type="protein sequence ID" value="KXX64823.1"/>
    <property type="molecule type" value="Genomic_DNA"/>
</dbReference>
<dbReference type="InterPro" id="IPR019267">
    <property type="entry name" value="CRISPR-assoc_Cas6_C"/>
</dbReference>
<evidence type="ECO:0000259" key="1">
    <source>
        <dbReference type="Pfam" id="PF10040"/>
    </source>
</evidence>
<accession>A0ABR5VGF6</accession>
<proteinExistence type="predicted"/>
<evidence type="ECO:0000313" key="3">
    <source>
        <dbReference type="Proteomes" id="UP000075766"/>
    </source>
</evidence>
<keyword evidence="3" id="KW-1185">Reference proteome</keyword>
<name>A0ABR5VGF6_MARGR</name>
<reference evidence="2 3" key="1">
    <citation type="submission" date="2016-02" db="EMBL/GenBank/DDBJ databases">
        <title>Genome sequence of Marichromatium gracile YL-28, a purple sulfur bacterium.</title>
        <authorList>
            <person name="Zhao C."/>
            <person name="Hong X."/>
            <person name="Chen S."/>
            <person name="Yang S."/>
        </authorList>
    </citation>
    <scope>NUCLEOTIDE SEQUENCE [LARGE SCALE GENOMIC DNA]</scope>
    <source>
        <strain evidence="2 3">YL28</strain>
    </source>
</reference>
<feature type="domain" description="CRISPR-associated protein Cas6 C-terminal" evidence="1">
    <location>
        <begin position="232"/>
        <end position="356"/>
    </location>
</feature>
<organism evidence="2 3">
    <name type="scientific">Marichromatium gracile</name>
    <name type="common">Chromatium gracile</name>
    <dbReference type="NCBI Taxonomy" id="1048"/>
    <lineage>
        <taxon>Bacteria</taxon>
        <taxon>Pseudomonadati</taxon>
        <taxon>Pseudomonadota</taxon>
        <taxon>Gammaproteobacteria</taxon>
        <taxon>Chromatiales</taxon>
        <taxon>Chromatiaceae</taxon>
        <taxon>Marichromatium</taxon>
    </lineage>
</organism>
<sequence length="366" mass="40056">MIKKVIADLRTIGRGLILRARMWWLGYGVEIVYIRDTECVVEMDILSPMSSLAFPALMRLRFCLRALDTIQLPAYAGSTWRGLLGHGLRGSVCVTGAPSCDGCLLSGTCVYSTLFEIPAGAPANTPHPFLLELDREAPSRLVPGEEYALGITLIGSAITQAPYLIHALIQAGEQGAGASRGRFSLVRVEAEPRLGSDVWTVLHVPGQIPYQAPSVNEPAPPPAPSGADILRLHLLTPLRIKRAGRLVGAREFVVDDLLKALQRRLHALAITHDVDLGHHIAHYPQPEPATVRLSASRLRWFDWTRYSSRQHRQMQFGGLLGELELEGEGLETLWPSLWLGQWTHLGKASAFGLGAYGLMTGVAKSF</sequence>
<comment type="caution">
    <text evidence="2">The sequence shown here is derived from an EMBL/GenBank/DDBJ whole genome shotgun (WGS) entry which is preliminary data.</text>
</comment>